<accession>A0A0F9VIP6</accession>
<evidence type="ECO:0000313" key="1">
    <source>
        <dbReference type="EMBL" id="KKN65713.1"/>
    </source>
</evidence>
<reference evidence="1" key="1">
    <citation type="journal article" date="2015" name="Nature">
        <title>Complex archaea that bridge the gap between prokaryotes and eukaryotes.</title>
        <authorList>
            <person name="Spang A."/>
            <person name="Saw J.H."/>
            <person name="Jorgensen S.L."/>
            <person name="Zaremba-Niedzwiedzka K."/>
            <person name="Martijn J."/>
            <person name="Lind A.E."/>
            <person name="van Eijk R."/>
            <person name="Schleper C."/>
            <person name="Guy L."/>
            <person name="Ettema T.J."/>
        </authorList>
    </citation>
    <scope>NUCLEOTIDE SEQUENCE</scope>
</reference>
<dbReference type="EMBL" id="LAZR01000517">
    <property type="protein sequence ID" value="KKN65713.1"/>
    <property type="molecule type" value="Genomic_DNA"/>
</dbReference>
<dbReference type="AlphaFoldDB" id="A0A0F9VIP6"/>
<name>A0A0F9VIP6_9ZZZZ</name>
<sequence length="121" mass="14100">MNNKPTPWNEGTGRFGIRCSRILQQVEDGEDKALLPLVVIKEEEPPKADQRILILSAPVRGRPFIISRVDFINLKDVTDEHLQKMKIKNWDAWISRWDECNPTHLSETNPVIMLLWLELGW</sequence>
<gene>
    <name evidence="1" type="ORF">LCGC14_0478520</name>
</gene>
<proteinExistence type="predicted"/>
<organism evidence="1">
    <name type="scientific">marine sediment metagenome</name>
    <dbReference type="NCBI Taxonomy" id="412755"/>
    <lineage>
        <taxon>unclassified sequences</taxon>
        <taxon>metagenomes</taxon>
        <taxon>ecological metagenomes</taxon>
    </lineage>
</organism>
<comment type="caution">
    <text evidence="1">The sequence shown here is derived from an EMBL/GenBank/DDBJ whole genome shotgun (WGS) entry which is preliminary data.</text>
</comment>
<protein>
    <submittedName>
        <fullName evidence="1">Uncharacterized protein</fullName>
    </submittedName>
</protein>